<keyword evidence="9" id="KW-1185">Reference proteome</keyword>
<evidence type="ECO:0000256" key="2">
    <source>
        <dbReference type="ARBA" id="ARBA00022617"/>
    </source>
</evidence>
<name>A0A137NR55_CONC2</name>
<evidence type="ECO:0000256" key="5">
    <source>
        <dbReference type="ARBA" id="ARBA00023004"/>
    </source>
</evidence>
<comment type="similarity">
    <text evidence="6">Belongs to the cytochrome b5 family. MAPR subfamily.</text>
</comment>
<keyword evidence="5" id="KW-0408">Iron</keyword>
<evidence type="ECO:0000313" key="8">
    <source>
        <dbReference type="EMBL" id="KXN65170.1"/>
    </source>
</evidence>
<dbReference type="GO" id="GO:0016020">
    <property type="term" value="C:membrane"/>
    <property type="evidence" value="ECO:0007669"/>
    <property type="project" value="TreeGrafter"/>
</dbReference>
<dbReference type="PANTHER" id="PTHR10281:SF72">
    <property type="entry name" value="NEUDESIN"/>
    <property type="match status" value="1"/>
</dbReference>
<accession>A0A137NR55</accession>
<dbReference type="OrthoDB" id="547796at2759"/>
<dbReference type="PANTHER" id="PTHR10281">
    <property type="entry name" value="MEMBRANE-ASSOCIATED PROGESTERONE RECEPTOR COMPONENT-RELATED"/>
    <property type="match status" value="1"/>
</dbReference>
<evidence type="ECO:0000256" key="6">
    <source>
        <dbReference type="ARBA" id="ARBA00038357"/>
    </source>
</evidence>
<evidence type="ECO:0000313" key="9">
    <source>
        <dbReference type="Proteomes" id="UP000070444"/>
    </source>
</evidence>
<evidence type="ECO:0000256" key="3">
    <source>
        <dbReference type="ARBA" id="ARBA00022723"/>
    </source>
</evidence>
<dbReference type="STRING" id="796925.A0A137NR55"/>
<dbReference type="InterPro" id="IPR050577">
    <property type="entry name" value="MAPR/NEUFC/NENF-like"/>
</dbReference>
<dbReference type="GO" id="GO:0020037">
    <property type="term" value="F:heme binding"/>
    <property type="evidence" value="ECO:0007669"/>
    <property type="project" value="UniProtKB-ARBA"/>
</dbReference>
<evidence type="ECO:0000256" key="4">
    <source>
        <dbReference type="ARBA" id="ARBA00022824"/>
    </source>
</evidence>
<dbReference type="Pfam" id="PF00173">
    <property type="entry name" value="Cyt-b5"/>
    <property type="match status" value="1"/>
</dbReference>
<sequence length="172" mass="19515">MSALQFPLNKILAQIQTNPINWSLLTILGIMVYNLFTSEESKNYQAQTKPQGPPKSVEFKDYTAQELQPFSGEDSTPVYMGVLGEVFDVSSGRNFYGPGGPYENFAGRDASRGLAKHSFDIDMLTPIHLPWDDLKDLNKGEWEAVLDWQVHFRNKYILVGKLKDYPEVQPLN</sequence>
<dbReference type="Gene3D" id="3.10.120.10">
    <property type="entry name" value="Cytochrome b5-like heme/steroid binding domain"/>
    <property type="match status" value="1"/>
</dbReference>
<protein>
    <submittedName>
        <fullName evidence="8">Cytochrome b5</fullName>
    </submittedName>
</protein>
<reference evidence="8 9" key="1">
    <citation type="journal article" date="2015" name="Genome Biol. Evol.">
        <title>Phylogenomic analyses indicate that early fungi evolved digesting cell walls of algal ancestors of land plants.</title>
        <authorList>
            <person name="Chang Y."/>
            <person name="Wang S."/>
            <person name="Sekimoto S."/>
            <person name="Aerts A.L."/>
            <person name="Choi C."/>
            <person name="Clum A."/>
            <person name="LaButti K.M."/>
            <person name="Lindquist E.A."/>
            <person name="Yee Ngan C."/>
            <person name="Ohm R.A."/>
            <person name="Salamov A.A."/>
            <person name="Grigoriev I.V."/>
            <person name="Spatafora J.W."/>
            <person name="Berbee M.L."/>
        </authorList>
    </citation>
    <scope>NUCLEOTIDE SEQUENCE [LARGE SCALE GENOMIC DNA]</scope>
    <source>
        <strain evidence="8 9">NRRL 28638</strain>
    </source>
</reference>
<dbReference type="AlphaFoldDB" id="A0A137NR55"/>
<comment type="subcellular location">
    <subcellularLocation>
        <location evidence="1">Endoplasmic reticulum</location>
    </subcellularLocation>
</comment>
<dbReference type="GO" id="GO:0005783">
    <property type="term" value="C:endoplasmic reticulum"/>
    <property type="evidence" value="ECO:0007669"/>
    <property type="project" value="UniProtKB-SubCell"/>
</dbReference>
<dbReference type="EMBL" id="KQ964959">
    <property type="protein sequence ID" value="KXN65170.1"/>
    <property type="molecule type" value="Genomic_DNA"/>
</dbReference>
<feature type="domain" description="Cytochrome b5 heme-binding" evidence="7">
    <location>
        <begin position="62"/>
        <end position="163"/>
    </location>
</feature>
<keyword evidence="3" id="KW-0479">Metal-binding</keyword>
<dbReference type="FunFam" id="3.10.120.10:FF:000003">
    <property type="entry name" value="membrane-associated progesterone receptor component 1"/>
    <property type="match status" value="1"/>
</dbReference>
<dbReference type="Proteomes" id="UP000070444">
    <property type="component" value="Unassembled WGS sequence"/>
</dbReference>
<proteinExistence type="inferred from homology"/>
<keyword evidence="2" id="KW-0349">Heme</keyword>
<dbReference type="GO" id="GO:0046872">
    <property type="term" value="F:metal ion binding"/>
    <property type="evidence" value="ECO:0007669"/>
    <property type="project" value="UniProtKB-KW"/>
</dbReference>
<gene>
    <name evidence="8" type="ORF">CONCODRAFT_53719</name>
</gene>
<dbReference type="SUPFAM" id="SSF55856">
    <property type="entry name" value="Cytochrome b5-like heme/steroid binding domain"/>
    <property type="match status" value="1"/>
</dbReference>
<evidence type="ECO:0000259" key="7">
    <source>
        <dbReference type="SMART" id="SM01117"/>
    </source>
</evidence>
<dbReference type="InterPro" id="IPR001199">
    <property type="entry name" value="Cyt_B5-like_heme/steroid-bd"/>
</dbReference>
<dbReference type="SMART" id="SM01117">
    <property type="entry name" value="Cyt-b5"/>
    <property type="match status" value="1"/>
</dbReference>
<dbReference type="InterPro" id="IPR036400">
    <property type="entry name" value="Cyt_B5-like_heme/steroid_sf"/>
</dbReference>
<organism evidence="8 9">
    <name type="scientific">Conidiobolus coronatus (strain ATCC 28846 / CBS 209.66 / NRRL 28638)</name>
    <name type="common">Delacroixia coronata</name>
    <dbReference type="NCBI Taxonomy" id="796925"/>
    <lineage>
        <taxon>Eukaryota</taxon>
        <taxon>Fungi</taxon>
        <taxon>Fungi incertae sedis</taxon>
        <taxon>Zoopagomycota</taxon>
        <taxon>Entomophthoromycotina</taxon>
        <taxon>Entomophthoromycetes</taxon>
        <taxon>Entomophthorales</taxon>
        <taxon>Ancylistaceae</taxon>
        <taxon>Conidiobolus</taxon>
    </lineage>
</organism>
<keyword evidence="4" id="KW-0256">Endoplasmic reticulum</keyword>
<evidence type="ECO:0000256" key="1">
    <source>
        <dbReference type="ARBA" id="ARBA00004240"/>
    </source>
</evidence>